<proteinExistence type="predicted"/>
<evidence type="ECO:0000313" key="2">
    <source>
        <dbReference type="EMBL" id="RGY06437.1"/>
    </source>
</evidence>
<dbReference type="RefSeq" id="WP_118103841.1">
    <property type="nucleotide sequence ID" value="NZ_QSCO01000012.1"/>
</dbReference>
<dbReference type="InterPro" id="IPR009061">
    <property type="entry name" value="DNA-bd_dom_put_sf"/>
</dbReference>
<name>A0A413IBT8_9BACT</name>
<accession>A0A413IBT8</accession>
<sequence length="187" mass="21770">MPGIALEIRRKCKVCGKVFIAKTLDSQFCCKRCGDVFRKRQLDAKKREETLSRIILQIPDAREYISVKEAVAIFGVERDTIYRLIRKGRIPAINLGTRLTRIKREDLEKLIPTRDAIKAEKAKPIPRLYNLEPENCYTVGEICKKYHINDSSVWAHVRKYSIPSRQIGNFVYIPKEEIDNLYKSDIK</sequence>
<organism evidence="2 3">
    <name type="scientific">Odoribacter splanchnicus</name>
    <dbReference type="NCBI Taxonomy" id="28118"/>
    <lineage>
        <taxon>Bacteria</taxon>
        <taxon>Pseudomonadati</taxon>
        <taxon>Bacteroidota</taxon>
        <taxon>Bacteroidia</taxon>
        <taxon>Bacteroidales</taxon>
        <taxon>Odoribacteraceae</taxon>
        <taxon>Odoribacter</taxon>
    </lineage>
</organism>
<dbReference type="SUPFAM" id="SSF46955">
    <property type="entry name" value="Putative DNA-binding domain"/>
    <property type="match status" value="1"/>
</dbReference>
<dbReference type="InterPro" id="IPR038148">
    <property type="entry name" value="Tn1545/Tn916_Xis"/>
</dbReference>
<dbReference type="Gene3D" id="3.90.105.50">
    <property type="match status" value="1"/>
</dbReference>
<gene>
    <name evidence="2" type="ORF">DXA53_09625</name>
</gene>
<dbReference type="NCBIfam" id="TIGR01764">
    <property type="entry name" value="excise"/>
    <property type="match status" value="1"/>
</dbReference>
<evidence type="ECO:0000313" key="3">
    <source>
        <dbReference type="Proteomes" id="UP000284434"/>
    </source>
</evidence>
<dbReference type="EMBL" id="QSCO01000012">
    <property type="protein sequence ID" value="RGY06437.1"/>
    <property type="molecule type" value="Genomic_DNA"/>
</dbReference>
<dbReference type="AlphaFoldDB" id="A0A413IBT8"/>
<dbReference type="InterPro" id="IPR041657">
    <property type="entry name" value="HTH_17"/>
</dbReference>
<evidence type="ECO:0000259" key="1">
    <source>
        <dbReference type="Pfam" id="PF12728"/>
    </source>
</evidence>
<dbReference type="Proteomes" id="UP000284434">
    <property type="component" value="Unassembled WGS sequence"/>
</dbReference>
<feature type="domain" description="Helix-turn-helix" evidence="1">
    <location>
        <begin position="64"/>
        <end position="111"/>
    </location>
</feature>
<dbReference type="InterPro" id="IPR010093">
    <property type="entry name" value="SinI_DNA-bd"/>
</dbReference>
<dbReference type="Pfam" id="PF12728">
    <property type="entry name" value="HTH_17"/>
    <property type="match status" value="1"/>
</dbReference>
<protein>
    <submittedName>
        <fullName evidence="2">Helix-turn-helix domain-containing protein</fullName>
    </submittedName>
</protein>
<comment type="caution">
    <text evidence="2">The sequence shown here is derived from an EMBL/GenBank/DDBJ whole genome shotgun (WGS) entry which is preliminary data.</text>
</comment>
<dbReference type="GO" id="GO:0003677">
    <property type="term" value="F:DNA binding"/>
    <property type="evidence" value="ECO:0007669"/>
    <property type="project" value="InterPro"/>
</dbReference>
<reference evidence="2 3" key="1">
    <citation type="submission" date="2018-08" db="EMBL/GenBank/DDBJ databases">
        <title>A genome reference for cultivated species of the human gut microbiota.</title>
        <authorList>
            <person name="Zou Y."/>
            <person name="Xue W."/>
            <person name="Luo G."/>
        </authorList>
    </citation>
    <scope>NUCLEOTIDE SEQUENCE [LARGE SCALE GENOMIC DNA]</scope>
    <source>
        <strain evidence="2 3">OF03-11</strain>
    </source>
</reference>